<reference evidence="2" key="1">
    <citation type="submission" date="2020-08" db="EMBL/GenBank/DDBJ databases">
        <title>Lewinella bacteria from marine environments.</title>
        <authorList>
            <person name="Zhong Y."/>
        </authorList>
    </citation>
    <scope>NUCLEOTIDE SEQUENCE</scope>
    <source>
        <strain evidence="2">KCTC 42187</strain>
    </source>
</reference>
<evidence type="ECO:0000313" key="2">
    <source>
        <dbReference type="EMBL" id="MBC6994088.1"/>
    </source>
</evidence>
<dbReference type="InterPro" id="IPR026444">
    <property type="entry name" value="Secre_tail"/>
</dbReference>
<dbReference type="EMBL" id="JACSIT010000091">
    <property type="protein sequence ID" value="MBC6994088.1"/>
    <property type="molecule type" value="Genomic_DNA"/>
</dbReference>
<feature type="signal peptide" evidence="1">
    <location>
        <begin position="1"/>
        <end position="21"/>
    </location>
</feature>
<dbReference type="RefSeq" id="WP_187466177.1">
    <property type="nucleotide sequence ID" value="NZ_JACSIT010000091.1"/>
</dbReference>
<dbReference type="AlphaFoldDB" id="A0A923PH88"/>
<accession>A0A923PH88</accession>
<keyword evidence="3" id="KW-1185">Reference proteome</keyword>
<name>A0A923PH88_9BACT</name>
<keyword evidence="1" id="KW-0732">Signal</keyword>
<organism evidence="2 3">
    <name type="scientific">Neolewinella lacunae</name>
    <dbReference type="NCBI Taxonomy" id="1517758"/>
    <lineage>
        <taxon>Bacteria</taxon>
        <taxon>Pseudomonadati</taxon>
        <taxon>Bacteroidota</taxon>
        <taxon>Saprospiria</taxon>
        <taxon>Saprospirales</taxon>
        <taxon>Lewinellaceae</taxon>
        <taxon>Neolewinella</taxon>
    </lineage>
</organism>
<feature type="chain" id="PRO_5038126629" evidence="1">
    <location>
        <begin position="22"/>
        <end position="278"/>
    </location>
</feature>
<evidence type="ECO:0000313" key="3">
    <source>
        <dbReference type="Proteomes" id="UP000650081"/>
    </source>
</evidence>
<dbReference type="Proteomes" id="UP000650081">
    <property type="component" value="Unassembled WGS sequence"/>
</dbReference>
<sequence>MLRILLCCLAFLPFAGPGLLAQTPSITGNLLLCPNACETFRVDSATSYRWFTRAFGSTDTLLLEGATDSTVSICYGDTPLYLSAEIVREGTTLRAPEVLVDGLVFLPPAVESTGDFTIGDEGQSLLCPGDTLRFRLLDQTAVNVRWFRDGSPLEGENGVELVVTQPGSYTVVSAPGECPDFIQNLGLTLEVETCSPNAVPEPGLERWPAPYPNPTTGTLFWDLPTALLAAPASVYDGLGQRLWAGPAAHLARDFSLTSFPRGSYYVRVQGQVFRVIKG</sequence>
<protein>
    <submittedName>
        <fullName evidence="2">T9SS type A sorting domain-containing protein</fullName>
    </submittedName>
</protein>
<gene>
    <name evidence="2" type="ORF">H9S92_07945</name>
</gene>
<dbReference type="NCBIfam" id="TIGR04183">
    <property type="entry name" value="Por_Secre_tail"/>
    <property type="match status" value="1"/>
</dbReference>
<evidence type="ECO:0000256" key="1">
    <source>
        <dbReference type="SAM" id="SignalP"/>
    </source>
</evidence>
<proteinExistence type="predicted"/>
<comment type="caution">
    <text evidence="2">The sequence shown here is derived from an EMBL/GenBank/DDBJ whole genome shotgun (WGS) entry which is preliminary data.</text>
</comment>